<evidence type="ECO:0000256" key="1">
    <source>
        <dbReference type="ARBA" id="ARBA00023002"/>
    </source>
</evidence>
<dbReference type="InterPro" id="IPR046826">
    <property type="entry name" value="PDH_N"/>
</dbReference>
<dbReference type="InterPro" id="IPR036291">
    <property type="entry name" value="NAD(P)-bd_dom_sf"/>
</dbReference>
<dbReference type="Proteomes" id="UP000823638">
    <property type="component" value="Unassembled WGS sequence"/>
</dbReference>
<dbReference type="InterPro" id="IPR003099">
    <property type="entry name" value="Prephen_DH"/>
</dbReference>
<dbReference type="InterPro" id="IPR008927">
    <property type="entry name" value="6-PGluconate_DH-like_C_sf"/>
</dbReference>
<dbReference type="PANTHER" id="PTHR43207">
    <property type="entry name" value="AROGENATE DEHYDROGENASE-RELATED"/>
    <property type="match status" value="1"/>
</dbReference>
<dbReference type="AlphaFoldDB" id="A0A9D9HR85"/>
<name>A0A9D9HR85_9SPIR</name>
<reference evidence="3" key="1">
    <citation type="submission" date="2020-10" db="EMBL/GenBank/DDBJ databases">
        <authorList>
            <person name="Gilroy R."/>
        </authorList>
    </citation>
    <scope>NUCLEOTIDE SEQUENCE</scope>
    <source>
        <strain evidence="3">10532</strain>
    </source>
</reference>
<accession>A0A9D9HR85</accession>
<dbReference type="EMBL" id="JADIMM010000108">
    <property type="protein sequence ID" value="MBO8458394.1"/>
    <property type="molecule type" value="Genomic_DNA"/>
</dbReference>
<organism evidence="3 4">
    <name type="scientific">Candidatus Gallitreponema excrementavium</name>
    <dbReference type="NCBI Taxonomy" id="2840840"/>
    <lineage>
        <taxon>Bacteria</taxon>
        <taxon>Pseudomonadati</taxon>
        <taxon>Spirochaetota</taxon>
        <taxon>Spirochaetia</taxon>
        <taxon>Spirochaetales</taxon>
        <taxon>Candidatus Gallitreponema</taxon>
    </lineage>
</organism>
<proteinExistence type="predicted"/>
<dbReference type="GO" id="GO:0070403">
    <property type="term" value="F:NAD+ binding"/>
    <property type="evidence" value="ECO:0007669"/>
    <property type="project" value="InterPro"/>
</dbReference>
<dbReference type="GO" id="GO:0033730">
    <property type="term" value="F:arogenate dehydrogenase (NADP+) activity"/>
    <property type="evidence" value="ECO:0007669"/>
    <property type="project" value="InterPro"/>
</dbReference>
<dbReference type="Pfam" id="PF02153">
    <property type="entry name" value="PDH_N"/>
    <property type="match status" value="1"/>
</dbReference>
<dbReference type="SUPFAM" id="SSF48179">
    <property type="entry name" value="6-phosphogluconate dehydrogenase C-terminal domain-like"/>
    <property type="match status" value="1"/>
</dbReference>
<dbReference type="GO" id="GO:0004665">
    <property type="term" value="F:prephenate dehydrogenase (NADP+) activity"/>
    <property type="evidence" value="ECO:0007669"/>
    <property type="project" value="InterPro"/>
</dbReference>
<dbReference type="SUPFAM" id="SSF51735">
    <property type="entry name" value="NAD(P)-binding Rossmann-fold domains"/>
    <property type="match status" value="1"/>
</dbReference>
<evidence type="ECO:0000313" key="4">
    <source>
        <dbReference type="Proteomes" id="UP000823638"/>
    </source>
</evidence>
<evidence type="ECO:0000259" key="2">
    <source>
        <dbReference type="PROSITE" id="PS51176"/>
    </source>
</evidence>
<evidence type="ECO:0000313" key="3">
    <source>
        <dbReference type="EMBL" id="MBO8458394.1"/>
    </source>
</evidence>
<protein>
    <submittedName>
        <fullName evidence="3">Prephenate dehydrogenase/arogenate dehydrogenase family protein</fullName>
    </submittedName>
</protein>
<comment type="caution">
    <text evidence="3">The sequence shown here is derived from an EMBL/GenBank/DDBJ whole genome shotgun (WGS) entry which is preliminary data.</text>
</comment>
<dbReference type="PANTHER" id="PTHR43207:SF4">
    <property type="entry name" value="AROGENATE DEHYDROGENASE 2, CHLOROPLASTIC"/>
    <property type="match status" value="1"/>
</dbReference>
<dbReference type="PROSITE" id="PS51176">
    <property type="entry name" value="PDH_ADH"/>
    <property type="match status" value="1"/>
</dbReference>
<reference evidence="3" key="2">
    <citation type="journal article" date="2021" name="PeerJ">
        <title>Extensive microbial diversity within the chicken gut microbiome revealed by metagenomics and culture.</title>
        <authorList>
            <person name="Gilroy R."/>
            <person name="Ravi A."/>
            <person name="Getino M."/>
            <person name="Pursley I."/>
            <person name="Horton D.L."/>
            <person name="Alikhan N.F."/>
            <person name="Baker D."/>
            <person name="Gharbi K."/>
            <person name="Hall N."/>
            <person name="Watson M."/>
            <person name="Adriaenssens E.M."/>
            <person name="Foster-Nyarko E."/>
            <person name="Jarju S."/>
            <person name="Secka A."/>
            <person name="Antonio M."/>
            <person name="Oren A."/>
            <person name="Chaudhuri R.R."/>
            <person name="La Ragione R."/>
            <person name="Hildebrand F."/>
            <person name="Pallen M.J."/>
        </authorList>
    </citation>
    <scope>NUCLEOTIDE SEQUENCE</scope>
    <source>
        <strain evidence="3">10532</strain>
    </source>
</reference>
<dbReference type="GO" id="GO:0008977">
    <property type="term" value="F:prephenate dehydrogenase (NAD+) activity"/>
    <property type="evidence" value="ECO:0007669"/>
    <property type="project" value="InterPro"/>
</dbReference>
<dbReference type="InterPro" id="IPR045011">
    <property type="entry name" value="TYRAAT1/2"/>
</dbReference>
<sequence>MVFSKVGVIGLGRFGRYWGKVLGENSVSPLEVFGASRKIYDDLPSVIKQVPLEEVCRLPLVFLSVPISSMPEMLQKISPLLGKDTVVADTCSVKVYPVLWMKKYLPEDTPILATHPMFGPESGKFSVKGLAIMMSNIRMSDEDFNWWKSLFTGMGMEVSEMSPVEHDRQAAYSQALTHLVGRTLNTLGMKETRIATRWYQDLLGICRQVARDSQELFDDMENLNPFAVSMRHSYEEAYSRVLRELDETCPSFPDLREELEGLVPGDILGGDS</sequence>
<gene>
    <name evidence="3" type="ORF">IAA81_09260</name>
</gene>
<dbReference type="Gene3D" id="3.40.50.720">
    <property type="entry name" value="NAD(P)-binding Rossmann-like Domain"/>
    <property type="match status" value="1"/>
</dbReference>
<dbReference type="InterPro" id="IPR059064">
    <property type="entry name" value="TYRAAT2_C"/>
</dbReference>
<dbReference type="Pfam" id="PF26213">
    <property type="entry name" value="TYRAAT1_C"/>
    <property type="match status" value="1"/>
</dbReference>
<feature type="domain" description="Prephenate/arogenate dehydrogenase" evidence="2">
    <location>
        <begin position="4"/>
        <end position="272"/>
    </location>
</feature>
<keyword evidence="1" id="KW-0560">Oxidoreductase</keyword>
<dbReference type="GO" id="GO:0006571">
    <property type="term" value="P:tyrosine biosynthetic process"/>
    <property type="evidence" value="ECO:0007669"/>
    <property type="project" value="InterPro"/>
</dbReference>